<dbReference type="RefSeq" id="WP_211925817.1">
    <property type="nucleotide sequence ID" value="NZ_JAGQFT020000004.1"/>
</dbReference>
<accession>A0A8J7VRP1</accession>
<dbReference type="InterPro" id="IPR007709">
    <property type="entry name" value="N-FG_amidohydro"/>
</dbReference>
<protein>
    <submittedName>
        <fullName evidence="1">N-formylglutamate amidohydrolase</fullName>
    </submittedName>
</protein>
<dbReference type="Gene3D" id="3.40.630.40">
    <property type="entry name" value="Zn-dependent exopeptidases"/>
    <property type="match status" value="1"/>
</dbReference>
<organism evidence="1">
    <name type="scientific">Coralloluteibacterium stylophorae</name>
    <dbReference type="NCBI Taxonomy" id="1776034"/>
    <lineage>
        <taxon>Bacteria</taxon>
        <taxon>Pseudomonadati</taxon>
        <taxon>Pseudomonadota</taxon>
        <taxon>Gammaproteobacteria</taxon>
        <taxon>Lysobacterales</taxon>
        <taxon>Lysobacteraceae</taxon>
        <taxon>Coralloluteibacterium</taxon>
    </lineage>
</organism>
<dbReference type="AlphaFoldDB" id="A0A8J7VRP1"/>
<evidence type="ECO:0000313" key="3">
    <source>
        <dbReference type="Proteomes" id="UP000675747"/>
    </source>
</evidence>
<evidence type="ECO:0000313" key="1">
    <source>
        <dbReference type="EMBL" id="MBR0561852.1"/>
    </source>
</evidence>
<gene>
    <name evidence="2" type="ORF">KB893_007535</name>
    <name evidence="1" type="ORF">KB893_04890</name>
</gene>
<dbReference type="EMBL" id="JAGQFT010000024">
    <property type="protein sequence ID" value="MBR0561852.1"/>
    <property type="molecule type" value="Genomic_DNA"/>
</dbReference>
<reference evidence="2 3" key="1">
    <citation type="journal article" date="2021" name="Microbiol. Resour. Announc.">
        <title>Draft Genome Sequence of Coralloluteibacterium stylophorae LMG 29479T.</title>
        <authorList>
            <person name="Karlyshev A.V."/>
            <person name="Kudryashova E.B."/>
            <person name="Ariskina E.V."/>
            <person name="Conroy A.P."/>
            <person name="Abidueva E.Y."/>
        </authorList>
    </citation>
    <scope>NUCLEOTIDE SEQUENCE [LARGE SCALE GENOMIC DNA]</scope>
    <source>
        <strain evidence="2 3">LMG 29479</strain>
    </source>
</reference>
<reference evidence="1" key="2">
    <citation type="submission" date="2021-04" db="EMBL/GenBank/DDBJ databases">
        <authorList>
            <person name="Karlyshev A.V."/>
        </authorList>
    </citation>
    <scope>NUCLEOTIDE SEQUENCE</scope>
    <source>
        <strain evidence="1">LMG 29479</strain>
    </source>
</reference>
<keyword evidence="3" id="KW-1185">Reference proteome</keyword>
<proteinExistence type="predicted"/>
<comment type="caution">
    <text evidence="1">The sequence shown here is derived from an EMBL/GenBank/DDBJ whole genome shotgun (WGS) entry which is preliminary data.</text>
</comment>
<dbReference type="Proteomes" id="UP000675747">
    <property type="component" value="Unassembled WGS sequence"/>
</dbReference>
<dbReference type="Pfam" id="PF05013">
    <property type="entry name" value="FGase"/>
    <property type="match status" value="1"/>
</dbReference>
<dbReference type="SUPFAM" id="SSF53187">
    <property type="entry name" value="Zn-dependent exopeptidases"/>
    <property type="match status" value="1"/>
</dbReference>
<sequence length="268" mass="30442">MPDTRTPPAPTADWKIHVGDGPVVTAAIHDGHRVRESLLPWMRLDPDERRREEDPMTGVLSTVGDTQVRVRSSRFEVDHNRPRERSVSRRPEDTWGLEVWSAPLPDAELERSWAAHDRFRSDIRALMDDLVARFGRILVLDIHSYNHRRDGHDADPAESTGNPDIDIGATTLDRGLFGDVLDRFVSALRQTPVRGRTPDVRENVRYPDGGDFPEWLHRVYPTQACVITLEYKKIFMDEWSAQVDLAALEDLRAGLETAVAAVRPAFAR</sequence>
<dbReference type="EMBL" id="JAGQFT020000004">
    <property type="protein sequence ID" value="MBS7456985.1"/>
    <property type="molecule type" value="Genomic_DNA"/>
</dbReference>
<name>A0A8J7VRP1_9GAMM</name>
<evidence type="ECO:0000313" key="2">
    <source>
        <dbReference type="EMBL" id="MBS7456985.1"/>
    </source>
</evidence>